<accession>A0A5S9QYT3</accession>
<dbReference type="PANTHER" id="PTHR47861">
    <property type="entry name" value="FKBP-TYPE PEPTIDYL-PROLYL CIS-TRANS ISOMERASE SLYD"/>
    <property type="match status" value="1"/>
</dbReference>
<evidence type="ECO:0000256" key="6">
    <source>
        <dbReference type="RuleBase" id="RU003915"/>
    </source>
</evidence>
<dbReference type="Pfam" id="PF00254">
    <property type="entry name" value="FKBP_C"/>
    <property type="match status" value="1"/>
</dbReference>
<dbReference type="PANTHER" id="PTHR47861:SF4">
    <property type="entry name" value="FKBP-TYPE 16 KDA PEPTIDYL-PROLYL CIS-TRANS ISOMERASE"/>
    <property type="match status" value="1"/>
</dbReference>
<dbReference type="InterPro" id="IPR046357">
    <property type="entry name" value="PPIase_dom_sf"/>
</dbReference>
<dbReference type="AlphaFoldDB" id="A0A5S9QYT3"/>
<proteinExistence type="inferred from homology"/>
<dbReference type="SUPFAM" id="SSF54534">
    <property type="entry name" value="FKBP-like"/>
    <property type="match status" value="1"/>
</dbReference>
<evidence type="ECO:0000256" key="3">
    <source>
        <dbReference type="ARBA" id="ARBA00023110"/>
    </source>
</evidence>
<dbReference type="Gene3D" id="3.10.50.40">
    <property type="match status" value="1"/>
</dbReference>
<dbReference type="NCBIfam" id="NF011676">
    <property type="entry name" value="PRK15095.1"/>
    <property type="match status" value="1"/>
</dbReference>
<gene>
    <name evidence="8" type="primary">fkpB</name>
    <name evidence="8" type="ORF">OPDIPICF_03021</name>
</gene>
<protein>
    <recommendedName>
        <fullName evidence="6">Peptidyl-prolyl cis-trans isomerase</fullName>
        <ecNumber evidence="6">5.2.1.8</ecNumber>
    </recommendedName>
</protein>
<evidence type="ECO:0000313" key="8">
    <source>
        <dbReference type="EMBL" id="CAA0124209.1"/>
    </source>
</evidence>
<evidence type="ECO:0000259" key="7">
    <source>
        <dbReference type="PROSITE" id="PS50059"/>
    </source>
</evidence>
<dbReference type="PROSITE" id="PS50059">
    <property type="entry name" value="FKBP_PPIASE"/>
    <property type="match status" value="1"/>
</dbReference>
<reference evidence="8 9" key="1">
    <citation type="submission" date="2019-11" db="EMBL/GenBank/DDBJ databases">
        <authorList>
            <person name="Holert J."/>
        </authorList>
    </citation>
    <scope>NUCLEOTIDE SEQUENCE [LARGE SCALE GENOMIC DNA]</scope>
    <source>
        <strain evidence="8">SB11_3</strain>
    </source>
</reference>
<dbReference type="Proteomes" id="UP000441399">
    <property type="component" value="Unassembled WGS sequence"/>
</dbReference>
<dbReference type="OrthoDB" id="9808891at2"/>
<evidence type="ECO:0000256" key="2">
    <source>
        <dbReference type="ARBA" id="ARBA00006577"/>
    </source>
</evidence>
<dbReference type="InterPro" id="IPR001179">
    <property type="entry name" value="PPIase_FKBP_dom"/>
</dbReference>
<keyword evidence="9" id="KW-1185">Reference proteome</keyword>
<keyword evidence="4 5" id="KW-0413">Isomerase</keyword>
<organism evidence="8 9">
    <name type="scientific">BD1-7 clade bacterium</name>
    <dbReference type="NCBI Taxonomy" id="2029982"/>
    <lineage>
        <taxon>Bacteria</taxon>
        <taxon>Pseudomonadati</taxon>
        <taxon>Pseudomonadota</taxon>
        <taxon>Gammaproteobacteria</taxon>
        <taxon>Cellvibrionales</taxon>
        <taxon>Spongiibacteraceae</taxon>
        <taxon>BD1-7 clade</taxon>
    </lineage>
</organism>
<evidence type="ECO:0000256" key="5">
    <source>
        <dbReference type="PROSITE-ProRule" id="PRU00277"/>
    </source>
</evidence>
<dbReference type="EC" id="5.2.1.8" evidence="6"/>
<dbReference type="GO" id="GO:0003755">
    <property type="term" value="F:peptidyl-prolyl cis-trans isomerase activity"/>
    <property type="evidence" value="ECO:0007669"/>
    <property type="project" value="UniProtKB-UniRule"/>
</dbReference>
<feature type="domain" description="PPIase FKBP-type" evidence="7">
    <location>
        <begin position="6"/>
        <end position="72"/>
    </location>
</feature>
<dbReference type="EMBL" id="CACSIO010000060">
    <property type="protein sequence ID" value="CAA0124209.1"/>
    <property type="molecule type" value="Genomic_DNA"/>
</dbReference>
<sequence length="141" mass="15235">MPISDNSKVTFHFSLTLENGDIVDSTFDKAPATFAMGDGTLFGGFESRLLGMEEGQKASFEIPQEDGFGAHNPNNIQRFKRKDFNDEVELAEGLIMSFADAAGNELPGVVSSFDDATVVVDFNHPLAGKAITFAVEIINVD</sequence>
<evidence type="ECO:0000256" key="1">
    <source>
        <dbReference type="ARBA" id="ARBA00000971"/>
    </source>
</evidence>
<keyword evidence="3 5" id="KW-0697">Rotamase</keyword>
<evidence type="ECO:0000313" key="9">
    <source>
        <dbReference type="Proteomes" id="UP000441399"/>
    </source>
</evidence>
<comment type="catalytic activity">
    <reaction evidence="1 5 6">
        <text>[protein]-peptidylproline (omega=180) = [protein]-peptidylproline (omega=0)</text>
        <dbReference type="Rhea" id="RHEA:16237"/>
        <dbReference type="Rhea" id="RHEA-COMP:10747"/>
        <dbReference type="Rhea" id="RHEA-COMP:10748"/>
        <dbReference type="ChEBI" id="CHEBI:83833"/>
        <dbReference type="ChEBI" id="CHEBI:83834"/>
        <dbReference type="EC" id="5.2.1.8"/>
    </reaction>
</comment>
<evidence type="ECO:0000256" key="4">
    <source>
        <dbReference type="ARBA" id="ARBA00023235"/>
    </source>
</evidence>
<comment type="similarity">
    <text evidence="2 6">Belongs to the FKBP-type PPIase family.</text>
</comment>
<name>A0A5S9QYT3_9GAMM</name>